<sequence>MTEEEAIRRSQTAVTRSRIVEDLLDLGLKANDRVIVHTSMSKIGWVCGGTAAVIGALQDVLTEKGTLIMPAHSADVSDPADWSNPSVPRDWFDSIYREMPAFDPARTPTLGMGRVAEVFRTYPDVGRSRHPIYSFSVWGAYRDQIVDNHPYNNGLGPNSPLGAIYRCQGRVLLIGVGYRKNTSMHLGEVFSGRLKKVKRMSPVRISGERQWIHYQDWDYHEERFAEIGRHFEQEFGQSPAVRKGMIGQAPSILLDQKEVVDYTAAYLRKQRRTALQ</sequence>
<gene>
    <name evidence="5" type="ORF">JOC27_002620</name>
</gene>
<keyword evidence="4" id="KW-0046">Antibiotic resistance</keyword>
<dbReference type="InterPro" id="IPR003679">
    <property type="entry name" value="Amioglycoside_AcTrfase"/>
</dbReference>
<keyword evidence="6" id="KW-1185">Reference proteome</keyword>
<evidence type="ECO:0000256" key="1">
    <source>
        <dbReference type="ARBA" id="ARBA00006383"/>
    </source>
</evidence>
<dbReference type="EMBL" id="JAFBEV010000036">
    <property type="protein sequence ID" value="MBM7659125.1"/>
    <property type="molecule type" value="Genomic_DNA"/>
</dbReference>
<dbReference type="PANTHER" id="PTHR11104">
    <property type="entry name" value="AMINOGLYCOSIDE N3-ACETYLTRANSFERASE"/>
    <property type="match status" value="1"/>
</dbReference>
<comment type="caution">
    <text evidence="5">The sequence shown here is derived from an EMBL/GenBank/DDBJ whole genome shotgun (WGS) entry which is preliminary data.</text>
</comment>
<organism evidence="5 6">
    <name type="scientific">Sporolactobacillus spathodeae</name>
    <dbReference type="NCBI Taxonomy" id="1465502"/>
    <lineage>
        <taxon>Bacteria</taxon>
        <taxon>Bacillati</taxon>
        <taxon>Bacillota</taxon>
        <taxon>Bacilli</taxon>
        <taxon>Bacillales</taxon>
        <taxon>Sporolactobacillaceae</taxon>
        <taxon>Sporolactobacillus</taxon>
    </lineage>
</organism>
<accession>A0ABS2QBI5</accession>
<reference evidence="5 6" key="1">
    <citation type="submission" date="2021-01" db="EMBL/GenBank/DDBJ databases">
        <title>Genomic Encyclopedia of Type Strains, Phase IV (KMG-IV): sequencing the most valuable type-strain genomes for metagenomic binning, comparative biology and taxonomic classification.</title>
        <authorList>
            <person name="Goeker M."/>
        </authorList>
    </citation>
    <scope>NUCLEOTIDE SEQUENCE [LARGE SCALE GENOMIC DNA]</scope>
    <source>
        <strain evidence="5 6">DSM 100968</strain>
    </source>
</reference>
<dbReference type="RefSeq" id="WP_205007667.1">
    <property type="nucleotide sequence ID" value="NZ_CBCRXA010000035.1"/>
</dbReference>
<proteinExistence type="inferred from homology"/>
<evidence type="ECO:0000256" key="3">
    <source>
        <dbReference type="ARBA" id="ARBA00023315"/>
    </source>
</evidence>
<evidence type="ECO:0000256" key="2">
    <source>
        <dbReference type="ARBA" id="ARBA00022679"/>
    </source>
</evidence>
<protein>
    <recommendedName>
        <fullName evidence="4">Aminoglycoside N(3)-acetyltransferase</fullName>
        <ecNumber evidence="4">2.3.1.-</ecNumber>
    </recommendedName>
</protein>
<name>A0ABS2QBI5_9BACL</name>
<dbReference type="Proteomes" id="UP000823201">
    <property type="component" value="Unassembled WGS sequence"/>
</dbReference>
<dbReference type="PANTHER" id="PTHR11104:SF0">
    <property type="entry name" value="SPBETA PROPHAGE-DERIVED AMINOGLYCOSIDE N(3')-ACETYLTRANSFERASE-LIKE PROTEIN YOKD"/>
    <property type="match status" value="1"/>
</dbReference>
<dbReference type="InterPro" id="IPR028345">
    <property type="entry name" value="Antibiotic_NAT-like"/>
</dbReference>
<dbReference type="SUPFAM" id="SSF110710">
    <property type="entry name" value="TTHA0583/YokD-like"/>
    <property type="match status" value="1"/>
</dbReference>
<keyword evidence="2 4" id="KW-0808">Transferase</keyword>
<dbReference type="Pfam" id="PF02522">
    <property type="entry name" value="Antibiotic_NAT"/>
    <property type="match status" value="1"/>
</dbReference>
<comment type="catalytic activity">
    <reaction evidence="4">
        <text>a 2-deoxystreptamine antibiotic + acetyl-CoA = an N(3)-acetyl-2-deoxystreptamine antibiotic + CoA + H(+)</text>
        <dbReference type="Rhea" id="RHEA:12665"/>
        <dbReference type="ChEBI" id="CHEBI:15378"/>
        <dbReference type="ChEBI" id="CHEBI:57287"/>
        <dbReference type="ChEBI" id="CHEBI:57288"/>
        <dbReference type="ChEBI" id="CHEBI:57921"/>
        <dbReference type="ChEBI" id="CHEBI:77452"/>
        <dbReference type="EC" id="2.3.1.81"/>
    </reaction>
</comment>
<evidence type="ECO:0000313" key="6">
    <source>
        <dbReference type="Proteomes" id="UP000823201"/>
    </source>
</evidence>
<keyword evidence="3 4" id="KW-0012">Acyltransferase</keyword>
<dbReference type="EC" id="2.3.1.-" evidence="4"/>
<comment type="similarity">
    <text evidence="1 4">Belongs to the antibiotic N-acetyltransferase family.</text>
</comment>
<dbReference type="GO" id="GO:0046353">
    <property type="term" value="F:aminoglycoside 3-N-acetyltransferase activity"/>
    <property type="evidence" value="ECO:0007669"/>
    <property type="project" value="UniProtKB-EC"/>
</dbReference>
<evidence type="ECO:0000256" key="4">
    <source>
        <dbReference type="RuleBase" id="RU365031"/>
    </source>
</evidence>
<evidence type="ECO:0000313" key="5">
    <source>
        <dbReference type="EMBL" id="MBM7659125.1"/>
    </source>
</evidence>